<keyword evidence="1" id="KW-0813">Transport</keyword>
<comment type="caution">
    <text evidence="2">The sequence shown here is derived from an EMBL/GenBank/DDBJ whole genome shotgun (WGS) entry which is preliminary data.</text>
</comment>
<dbReference type="GO" id="GO:0005886">
    <property type="term" value="C:plasma membrane"/>
    <property type="evidence" value="ECO:0007669"/>
    <property type="project" value="TreeGrafter"/>
</dbReference>
<dbReference type="OrthoDB" id="6132759at2759"/>
<protein>
    <submittedName>
        <fullName evidence="2">Uncharacterized protein</fullName>
    </submittedName>
</protein>
<dbReference type="InterPro" id="IPR031155">
    <property type="entry name" value="DUR"/>
</dbReference>
<organism evidence="2 3">
    <name type="scientific">Mizuhopecten yessoensis</name>
    <name type="common">Japanese scallop</name>
    <name type="synonym">Patinopecten yessoensis</name>
    <dbReference type="NCBI Taxonomy" id="6573"/>
    <lineage>
        <taxon>Eukaryota</taxon>
        <taxon>Metazoa</taxon>
        <taxon>Spiralia</taxon>
        <taxon>Lophotrochozoa</taxon>
        <taxon>Mollusca</taxon>
        <taxon>Bivalvia</taxon>
        <taxon>Autobranchia</taxon>
        <taxon>Pteriomorphia</taxon>
        <taxon>Pectinida</taxon>
        <taxon>Pectinoidea</taxon>
        <taxon>Pectinidae</taxon>
        <taxon>Mizuhopecten</taxon>
    </lineage>
</organism>
<dbReference type="PANTHER" id="PTHR46154">
    <property type="match status" value="1"/>
</dbReference>
<name>A0A210Q8S7_MIZYE</name>
<accession>A0A210Q8S7</accession>
<dbReference type="AlphaFoldDB" id="A0A210Q8S7"/>
<evidence type="ECO:0000256" key="1">
    <source>
        <dbReference type="ARBA" id="ARBA00022448"/>
    </source>
</evidence>
<reference evidence="2 3" key="1">
    <citation type="journal article" date="2017" name="Nat. Ecol. Evol.">
        <title>Scallop genome provides insights into evolution of bilaterian karyotype and development.</title>
        <authorList>
            <person name="Wang S."/>
            <person name="Zhang J."/>
            <person name="Jiao W."/>
            <person name="Li J."/>
            <person name="Xun X."/>
            <person name="Sun Y."/>
            <person name="Guo X."/>
            <person name="Huan P."/>
            <person name="Dong B."/>
            <person name="Zhang L."/>
            <person name="Hu X."/>
            <person name="Sun X."/>
            <person name="Wang J."/>
            <person name="Zhao C."/>
            <person name="Wang Y."/>
            <person name="Wang D."/>
            <person name="Huang X."/>
            <person name="Wang R."/>
            <person name="Lv J."/>
            <person name="Li Y."/>
            <person name="Zhang Z."/>
            <person name="Liu B."/>
            <person name="Lu W."/>
            <person name="Hui Y."/>
            <person name="Liang J."/>
            <person name="Zhou Z."/>
            <person name="Hou R."/>
            <person name="Li X."/>
            <person name="Liu Y."/>
            <person name="Li H."/>
            <person name="Ning X."/>
            <person name="Lin Y."/>
            <person name="Zhao L."/>
            <person name="Xing Q."/>
            <person name="Dou J."/>
            <person name="Li Y."/>
            <person name="Mao J."/>
            <person name="Guo H."/>
            <person name="Dou H."/>
            <person name="Li T."/>
            <person name="Mu C."/>
            <person name="Jiang W."/>
            <person name="Fu Q."/>
            <person name="Fu X."/>
            <person name="Miao Y."/>
            <person name="Liu J."/>
            <person name="Yu Q."/>
            <person name="Li R."/>
            <person name="Liao H."/>
            <person name="Li X."/>
            <person name="Kong Y."/>
            <person name="Jiang Z."/>
            <person name="Chourrout D."/>
            <person name="Li R."/>
            <person name="Bao Z."/>
        </authorList>
    </citation>
    <scope>NUCLEOTIDE SEQUENCE [LARGE SCALE GENOMIC DNA]</scope>
    <source>
        <strain evidence="2 3">PY_sf001</strain>
    </source>
</reference>
<keyword evidence="3" id="KW-1185">Reference proteome</keyword>
<dbReference type="PANTHER" id="PTHR46154:SF4">
    <property type="entry name" value="UREA ACTIVE TRANSPORTER"/>
    <property type="match status" value="1"/>
</dbReference>
<dbReference type="GO" id="GO:0015204">
    <property type="term" value="F:urea transmembrane transporter activity"/>
    <property type="evidence" value="ECO:0007669"/>
    <property type="project" value="InterPro"/>
</dbReference>
<dbReference type="Proteomes" id="UP000242188">
    <property type="component" value="Unassembled WGS sequence"/>
</dbReference>
<evidence type="ECO:0000313" key="3">
    <source>
        <dbReference type="Proteomes" id="UP000242188"/>
    </source>
</evidence>
<dbReference type="EMBL" id="NEDP02004568">
    <property type="protein sequence ID" value="OWF45143.1"/>
    <property type="molecule type" value="Genomic_DNA"/>
</dbReference>
<proteinExistence type="predicted"/>
<sequence length="123" mass="13232">MTALLLAGKTTIQSVTENVSEEYTLLIMATLFGSYSLIGGIGTTFYASYFNVFLAYVALSMFFTKVLCTNTSRFLNLGDISKIYNVVSCVEGSGVISLLSFRSESGIVYGIVGFVCSIINGLL</sequence>
<gene>
    <name evidence="2" type="ORF">KP79_PYT26318</name>
</gene>
<evidence type="ECO:0000313" key="2">
    <source>
        <dbReference type="EMBL" id="OWF45143.1"/>
    </source>
</evidence>